<gene>
    <name evidence="2" type="ORF">C8D91_2720</name>
</gene>
<name>A0A4R6XI41_9GAMM</name>
<dbReference type="PANTHER" id="PTHR46732:SF8">
    <property type="entry name" value="ATP-DEPENDENT PROTEASE LA (LON) DOMAIN PROTEIN"/>
    <property type="match status" value="1"/>
</dbReference>
<dbReference type="SUPFAM" id="SSF88697">
    <property type="entry name" value="PUA domain-like"/>
    <property type="match status" value="1"/>
</dbReference>
<dbReference type="PANTHER" id="PTHR46732">
    <property type="entry name" value="ATP-DEPENDENT PROTEASE LA (LON) DOMAIN PROTEIN"/>
    <property type="match status" value="1"/>
</dbReference>
<dbReference type="InterPro" id="IPR003111">
    <property type="entry name" value="Lon_prtase_N"/>
</dbReference>
<comment type="caution">
    <text evidence="2">The sequence shown here is derived from an EMBL/GenBank/DDBJ whole genome shotgun (WGS) entry which is preliminary data.</text>
</comment>
<dbReference type="Proteomes" id="UP000295724">
    <property type="component" value="Unassembled WGS sequence"/>
</dbReference>
<reference evidence="2 3" key="1">
    <citation type="submission" date="2019-03" db="EMBL/GenBank/DDBJ databases">
        <title>Genomic Encyclopedia of Type Strains, Phase IV (KMG-IV): sequencing the most valuable type-strain genomes for metagenomic binning, comparative biology and taxonomic classification.</title>
        <authorList>
            <person name="Goeker M."/>
        </authorList>
    </citation>
    <scope>NUCLEOTIDE SEQUENCE [LARGE SCALE GENOMIC DNA]</scope>
    <source>
        <strain evidence="2 3">DSM 25488</strain>
    </source>
</reference>
<dbReference type="RefSeq" id="WP_133566559.1">
    <property type="nucleotide sequence ID" value="NZ_NIHB01000005.1"/>
</dbReference>
<dbReference type="AlphaFoldDB" id="A0A4R6XI41"/>
<sequence>MSQHESIEVALFPIPGMVAFPGTTAPLHVFEPRYRAMINHCLDTGALLAVSHTRKALHANSSPKIKKIPVNSLDLNSNLQTYEAFEVFSAGNCELIETTEDGRMHVDIPFKHRLRQLEVIQQVPFKTVRCEIFEDAESLLAPQQLDDMLAGLQQLVLALSQKANPELHAVLMQDDWQNLSAKAFSFQLFTYFKFEPDFMQTVLEQDRVEDRLRLIWQGFSHSI</sequence>
<dbReference type="InterPro" id="IPR046336">
    <property type="entry name" value="Lon_prtase_N_sf"/>
</dbReference>
<evidence type="ECO:0000259" key="1">
    <source>
        <dbReference type="PROSITE" id="PS51787"/>
    </source>
</evidence>
<protein>
    <recommendedName>
        <fullName evidence="1">Lon N-terminal domain-containing protein</fullName>
    </recommendedName>
</protein>
<dbReference type="OrthoDB" id="8558970at2"/>
<proteinExistence type="predicted"/>
<dbReference type="EMBL" id="SNZB01000007">
    <property type="protein sequence ID" value="TDR16813.1"/>
    <property type="molecule type" value="Genomic_DNA"/>
</dbReference>
<evidence type="ECO:0000313" key="2">
    <source>
        <dbReference type="EMBL" id="TDR16813.1"/>
    </source>
</evidence>
<dbReference type="Gene3D" id="2.30.130.40">
    <property type="entry name" value="LON domain-like"/>
    <property type="match status" value="1"/>
</dbReference>
<organism evidence="2 3">
    <name type="scientific">Marinicella litoralis</name>
    <dbReference type="NCBI Taxonomy" id="644220"/>
    <lineage>
        <taxon>Bacteria</taxon>
        <taxon>Pseudomonadati</taxon>
        <taxon>Pseudomonadota</taxon>
        <taxon>Gammaproteobacteria</taxon>
        <taxon>Lysobacterales</taxon>
        <taxon>Marinicellaceae</taxon>
        <taxon>Marinicella</taxon>
    </lineage>
</organism>
<accession>A0A4R6XI41</accession>
<dbReference type="InterPro" id="IPR015947">
    <property type="entry name" value="PUA-like_sf"/>
</dbReference>
<dbReference type="PROSITE" id="PS51787">
    <property type="entry name" value="LON_N"/>
    <property type="match status" value="1"/>
</dbReference>
<dbReference type="SMART" id="SM00464">
    <property type="entry name" value="LON"/>
    <property type="match status" value="1"/>
</dbReference>
<keyword evidence="3" id="KW-1185">Reference proteome</keyword>
<dbReference type="Pfam" id="PF02190">
    <property type="entry name" value="LON_substr_bdg"/>
    <property type="match status" value="1"/>
</dbReference>
<feature type="domain" description="Lon N-terminal" evidence="1">
    <location>
        <begin position="9"/>
        <end position="223"/>
    </location>
</feature>
<evidence type="ECO:0000313" key="3">
    <source>
        <dbReference type="Proteomes" id="UP000295724"/>
    </source>
</evidence>